<keyword evidence="3" id="KW-0732">Signal</keyword>
<sequence>MKKILFLALFFFYIIAPLKSIHAQATPTPPYEPCLGAWCPSIIQNYTCATSYSDWERNKSQNLWVSDPEVTALGKAGERSRQFLYWTLTHRSIDDHPVILSIWSFAKNIVYFFLLIIAAIFGLGIIIGQRANFNLKIEVWPLILKIMLLLLYVTFSARLVLLVIQLSDTMMLFFIERLGVKNLFNIFFLQSQGGSVILDSEAAYKTFKGCSNLNIELLDSVKTSKFMVHFTNMTYYMVGIMFILRKVVLWLLLFVSPFLALLMPFVFIRNAGWVWIGVFFQWVLYGPLFGLFLGGLAAIWGSPSHIPFNFDFSRANRMEGFIYPTTINILYGGPAQKLELLNSSNYADTYAEYIIALVMLWAVTIFPWWLLRIFRDYCCEGIYATKNILLSMYDQMRAAPTPFGPVPVPAPSGLATGTAMQIPKDEHLRTVTKLETSEEIKRTRTEDISRSLQFSVSRLTDIARFETNKQNQETITKNINFLQNPMKAETPSERQKFMNIRSELFSRAVKEDKTAKQVLSSLSTSKVEQMQRREEILKSTSQAVPVTHIVSVKVSIPTEKVQSVTSSFVQSVAQNTNMVQSISQTTQIPQNKVQSVLTAFSQNISQPTTKIVQNIANQTGIAKEKVSSIIQTTTNVVRQSQLIDKIATKEQVETKSVERILSSISTVLQSGKETVVNSISRETSVPVEQSAAITKSILTTVANDNSMLQSISQITQQPQATVQSVLSAYTQNISQPVTNLVQNIANQTGVTKEKVSSIIQNATNVIRQSQLTDKIATQEQVTTQNVEKVLTSISDTVQSEKQTSSITKSIFTAASSDKSLIQTVAQTTQVPQAQVQTVLTSYTQNISQPAEKLVETIASQTNLSKEKISSIIQNTTNVVSQSQLIEKIAAKEQVTSQSVERVLSAIPQTLIKESERREKETVVNVVSTQAGISQVRSNSIVNNLLTNVSNDNAAITQIEKQTNVPSQQVRSVLQTFVQNINQPFDKAVNTVTERTGLQKEKVTQIVNTTLNTLKQSEIVNQTVSKEQITKEQAEKIITSIPQTLIKEKESVVSILSTQIGIPLEKTTAITRTLLSSVSSDRTFIKQLEKQTSLPAAQVTKILNSFTENINQPITTSVENISTQTGVEKEKVIQVISSTVNNLKSSKDTVKQILQKENIKEKDLEKIVENQIPVVAEPEKYVESTISIPPSISLDEYEQVKKMWKDQYERGEVPVSDVIKSRDQWVGQDVIFITNVLNKLVSESPEVKQQGLDDLGYILPIFLINNLKGDQLMVYLKAKLEAAKEVEALQQKEEEVKEEVEEKKEEEFVEVEKPKEEEAEKVMEMKEELEEKPIEEKSSEENKQIPSKEETEMKKPEENNKD</sequence>
<keyword evidence="2" id="KW-0812">Transmembrane</keyword>
<evidence type="ECO:0000256" key="2">
    <source>
        <dbReference type="SAM" id="Phobius"/>
    </source>
</evidence>
<feature type="chain" id="PRO_5009529331" evidence="3">
    <location>
        <begin position="26"/>
        <end position="1361"/>
    </location>
</feature>
<feature type="transmembrane region" description="Helical" evidence="2">
    <location>
        <begin position="350"/>
        <end position="370"/>
    </location>
</feature>
<comment type="caution">
    <text evidence="4">The sequence shown here is derived from an EMBL/GenBank/DDBJ whole genome shotgun (WGS) entry which is preliminary data.</text>
</comment>
<dbReference type="Proteomes" id="UP000177698">
    <property type="component" value="Unassembled WGS sequence"/>
</dbReference>
<accession>A0A1F7ICJ9</accession>
<keyword evidence="2" id="KW-0472">Membrane</keyword>
<evidence type="ECO:0000313" key="5">
    <source>
        <dbReference type="Proteomes" id="UP000177698"/>
    </source>
</evidence>
<feature type="transmembrane region" description="Helical" evidence="2">
    <location>
        <begin position="109"/>
        <end position="127"/>
    </location>
</feature>
<gene>
    <name evidence="4" type="ORF">A2954_06115</name>
</gene>
<feature type="signal peptide" evidence="3">
    <location>
        <begin position="1"/>
        <end position="25"/>
    </location>
</feature>
<feature type="transmembrane region" description="Helical" evidence="2">
    <location>
        <begin position="139"/>
        <end position="164"/>
    </location>
</feature>
<feature type="region of interest" description="Disordered" evidence="1">
    <location>
        <begin position="1294"/>
        <end position="1361"/>
    </location>
</feature>
<feature type="transmembrane region" description="Helical" evidence="2">
    <location>
        <begin position="249"/>
        <end position="268"/>
    </location>
</feature>
<dbReference type="STRING" id="1802056.A2954_06115"/>
<organism evidence="4 5">
    <name type="scientific">Candidatus Roizmanbacteria bacterium RIFCSPLOWO2_01_FULL_37_12</name>
    <dbReference type="NCBI Taxonomy" id="1802056"/>
    <lineage>
        <taxon>Bacteria</taxon>
        <taxon>Candidatus Roizmaniibacteriota</taxon>
    </lineage>
</organism>
<evidence type="ECO:0000256" key="3">
    <source>
        <dbReference type="SAM" id="SignalP"/>
    </source>
</evidence>
<keyword evidence="2" id="KW-1133">Transmembrane helix</keyword>
<feature type="transmembrane region" description="Helical" evidence="2">
    <location>
        <begin position="226"/>
        <end position="244"/>
    </location>
</feature>
<dbReference type="EMBL" id="MGAG01000015">
    <property type="protein sequence ID" value="OGK41079.1"/>
    <property type="molecule type" value="Genomic_DNA"/>
</dbReference>
<proteinExistence type="predicted"/>
<evidence type="ECO:0000313" key="4">
    <source>
        <dbReference type="EMBL" id="OGK41079.1"/>
    </source>
</evidence>
<reference evidence="4 5" key="1">
    <citation type="journal article" date="2016" name="Nat. Commun.">
        <title>Thousands of microbial genomes shed light on interconnected biogeochemical processes in an aquifer system.</title>
        <authorList>
            <person name="Anantharaman K."/>
            <person name="Brown C.T."/>
            <person name="Hug L.A."/>
            <person name="Sharon I."/>
            <person name="Castelle C.J."/>
            <person name="Probst A.J."/>
            <person name="Thomas B.C."/>
            <person name="Singh A."/>
            <person name="Wilkins M.J."/>
            <person name="Karaoz U."/>
            <person name="Brodie E.L."/>
            <person name="Williams K.H."/>
            <person name="Hubbard S.S."/>
            <person name="Banfield J.F."/>
        </authorList>
    </citation>
    <scope>NUCLEOTIDE SEQUENCE [LARGE SCALE GENOMIC DNA]</scope>
</reference>
<protein>
    <submittedName>
        <fullName evidence="4">Uncharacterized protein</fullName>
    </submittedName>
</protein>
<name>A0A1F7ICJ9_9BACT</name>
<feature type="transmembrane region" description="Helical" evidence="2">
    <location>
        <begin position="274"/>
        <end position="300"/>
    </location>
</feature>
<evidence type="ECO:0000256" key="1">
    <source>
        <dbReference type="SAM" id="MobiDB-lite"/>
    </source>
</evidence>